<evidence type="ECO:0000256" key="1">
    <source>
        <dbReference type="ARBA" id="ARBA00022490"/>
    </source>
</evidence>
<dbReference type="InterPro" id="IPR010994">
    <property type="entry name" value="RuvA_2-like"/>
</dbReference>
<dbReference type="EMBL" id="JBCHKQ010000002">
    <property type="protein sequence ID" value="MEM5947788.1"/>
    <property type="molecule type" value="Genomic_DNA"/>
</dbReference>
<name>A0ABU9UAU5_9SPIR</name>
<feature type="domain" description="Helix-hairpin-helix DNA-binding motif class 1" evidence="7">
    <location>
        <begin position="72"/>
        <end position="91"/>
    </location>
</feature>
<dbReference type="GO" id="GO:0016787">
    <property type="term" value="F:hydrolase activity"/>
    <property type="evidence" value="ECO:0007669"/>
    <property type="project" value="UniProtKB-KW"/>
</dbReference>
<reference evidence="8 9" key="1">
    <citation type="submission" date="2024-03" db="EMBL/GenBank/DDBJ databases">
        <title>Ignisphaera cupida sp. nov., a hyperthermophilic hydrolytic archaeon from a hot spring of Kamchatka, and proposal of Ignisphaeraceae fam. nov.</title>
        <authorList>
            <person name="Podosokorskaya O.A."/>
            <person name="Elcheninov A.G."/>
            <person name="Maltseva A.I."/>
            <person name="Zayulina K.S."/>
            <person name="Novikov A."/>
            <person name="Merkel A.Y."/>
        </authorList>
    </citation>
    <scope>NUCLEOTIDE SEQUENCE [LARGE SCALE GENOMIC DNA]</scope>
    <source>
        <strain evidence="8 9">38H-sp</strain>
    </source>
</reference>
<accession>A0ABU9UAU5</accession>
<dbReference type="RefSeq" id="WP_420069238.1">
    <property type="nucleotide sequence ID" value="NZ_JBCHKQ010000002.1"/>
</dbReference>
<feature type="region of interest" description="Domain III" evidence="6">
    <location>
        <begin position="145"/>
        <end position="196"/>
    </location>
</feature>
<keyword evidence="5 6" id="KW-0234">DNA repair</keyword>
<proteinExistence type="inferred from homology"/>
<dbReference type="SUPFAM" id="SSF47781">
    <property type="entry name" value="RuvA domain 2-like"/>
    <property type="match status" value="1"/>
</dbReference>
<keyword evidence="1 6" id="KW-0963">Cytoplasm</keyword>
<keyword evidence="3 6" id="KW-0238">DNA-binding</keyword>
<dbReference type="SUPFAM" id="SSF50249">
    <property type="entry name" value="Nucleic acid-binding proteins"/>
    <property type="match status" value="1"/>
</dbReference>
<dbReference type="Gene3D" id="2.40.50.140">
    <property type="entry name" value="Nucleic acid-binding proteins"/>
    <property type="match status" value="1"/>
</dbReference>
<comment type="subunit">
    <text evidence="6">Homotetramer. Forms an RuvA(8)-RuvB(12)-Holliday junction (HJ) complex. HJ DNA is sandwiched between 2 RuvA tetramers; dsDNA enters through RuvA and exits via RuvB. An RuvB hexamer assembles on each DNA strand where it exits the tetramer. Each RuvB hexamer is contacted by two RuvA subunits (via domain III) on 2 adjacent RuvB subunits; this complex drives branch migration. In the full resolvosome a probable DNA-RuvA(4)-RuvB(12)-RuvC(2) complex forms which resolves the HJ.</text>
</comment>
<sequence>MIYSITGIYKGFIGDYLYLENNSIVWEIVMPSNSTAMPREGDNITVYTYLYHKEDMMQLYGFWDVKSRNLFLQLLKVQGIGPKQAIKILSATTVDTFISIINENDISKLSLLPGIGKKTAQKILLVLKDILVYPHDDSQHLDSIYNDIIVALSDMGFEKEKIRKILPDIEKTLPPEMDRMEKEQELLRLAIIALSK</sequence>
<dbReference type="Pfam" id="PF01330">
    <property type="entry name" value="RuvA_N"/>
    <property type="match status" value="1"/>
</dbReference>
<comment type="caution">
    <text evidence="6">Lacks conserved residue(s) required for the propagation of feature annotation.</text>
</comment>
<dbReference type="NCBIfam" id="TIGR00084">
    <property type="entry name" value="ruvA"/>
    <property type="match status" value="1"/>
</dbReference>
<dbReference type="GO" id="GO:0003678">
    <property type="term" value="F:DNA helicase activity"/>
    <property type="evidence" value="ECO:0007669"/>
    <property type="project" value="UniProtKB-EC"/>
</dbReference>
<dbReference type="InterPro" id="IPR013849">
    <property type="entry name" value="DNA_helicase_Holl-junc_RuvA_I"/>
</dbReference>
<evidence type="ECO:0000313" key="8">
    <source>
        <dbReference type="EMBL" id="MEM5947788.1"/>
    </source>
</evidence>
<keyword evidence="2 6" id="KW-0227">DNA damage</keyword>
<evidence type="ECO:0000256" key="5">
    <source>
        <dbReference type="ARBA" id="ARBA00023204"/>
    </source>
</evidence>
<evidence type="ECO:0000256" key="6">
    <source>
        <dbReference type="HAMAP-Rule" id="MF_00031"/>
    </source>
</evidence>
<evidence type="ECO:0000256" key="2">
    <source>
        <dbReference type="ARBA" id="ARBA00022763"/>
    </source>
</evidence>
<keyword evidence="8" id="KW-0378">Hydrolase</keyword>
<comment type="similarity">
    <text evidence="6">Belongs to the RuvA family.</text>
</comment>
<comment type="domain">
    <text evidence="6">Has three domains with a flexible linker between the domains II and III and assumes an 'L' shape. Domain III is highly mobile and contacts RuvB.</text>
</comment>
<comment type="function">
    <text evidence="6">The RuvA-RuvB-RuvC complex processes Holliday junction (HJ) DNA during genetic recombination and DNA repair, while the RuvA-RuvB complex plays an important role in the rescue of blocked DNA replication forks via replication fork reversal (RFR). RuvA specifically binds to HJ cruciform DNA, conferring on it an open structure. The RuvB hexamer acts as an ATP-dependent pump, pulling dsDNA into and through the RuvAB complex. HJ branch migration allows RuvC to scan DNA until it finds its consensus sequence, where it cleaves and resolves the cruciform DNA.</text>
</comment>
<dbReference type="InterPro" id="IPR000085">
    <property type="entry name" value="RuvA"/>
</dbReference>
<dbReference type="SMART" id="SM00278">
    <property type="entry name" value="HhH1"/>
    <property type="match status" value="2"/>
</dbReference>
<dbReference type="InterPro" id="IPR003583">
    <property type="entry name" value="Hlx-hairpin-Hlx_DNA-bd_motif"/>
</dbReference>
<evidence type="ECO:0000256" key="3">
    <source>
        <dbReference type="ARBA" id="ARBA00023125"/>
    </source>
</evidence>
<dbReference type="Gene3D" id="1.10.150.20">
    <property type="entry name" value="5' to 3' exonuclease, C-terminal subdomain"/>
    <property type="match status" value="1"/>
</dbReference>
<dbReference type="Proteomes" id="UP001466331">
    <property type="component" value="Unassembled WGS sequence"/>
</dbReference>
<feature type="domain" description="Helix-hairpin-helix DNA-binding motif class 1" evidence="7">
    <location>
        <begin position="107"/>
        <end position="126"/>
    </location>
</feature>
<dbReference type="HAMAP" id="MF_00031">
    <property type="entry name" value="DNA_HJ_migration_RuvA"/>
    <property type="match status" value="1"/>
</dbReference>
<comment type="caution">
    <text evidence="8">The sequence shown here is derived from an EMBL/GenBank/DDBJ whole genome shotgun (WGS) entry which is preliminary data.</text>
</comment>
<organism evidence="8 9">
    <name type="scientific">Rarispira pelagica</name>
    <dbReference type="NCBI Taxonomy" id="3141764"/>
    <lineage>
        <taxon>Bacteria</taxon>
        <taxon>Pseudomonadati</taxon>
        <taxon>Spirochaetota</taxon>
        <taxon>Spirochaetia</taxon>
        <taxon>Winmispirales</taxon>
        <taxon>Winmispiraceae</taxon>
        <taxon>Rarispira</taxon>
    </lineage>
</organism>
<keyword evidence="9" id="KW-1185">Reference proteome</keyword>
<gene>
    <name evidence="6 8" type="primary">ruvA</name>
    <name evidence="8" type="ORF">WKV44_04445</name>
</gene>
<evidence type="ECO:0000256" key="4">
    <source>
        <dbReference type="ARBA" id="ARBA00023172"/>
    </source>
</evidence>
<dbReference type="Pfam" id="PF14520">
    <property type="entry name" value="HHH_5"/>
    <property type="match status" value="1"/>
</dbReference>
<dbReference type="InterPro" id="IPR012340">
    <property type="entry name" value="NA-bd_OB-fold"/>
</dbReference>
<evidence type="ECO:0000259" key="7">
    <source>
        <dbReference type="SMART" id="SM00278"/>
    </source>
</evidence>
<keyword evidence="4 6" id="KW-0233">DNA recombination</keyword>
<comment type="subcellular location">
    <subcellularLocation>
        <location evidence="6">Cytoplasm</location>
    </subcellularLocation>
</comment>
<protein>
    <recommendedName>
        <fullName evidence="6">Holliday junction branch migration complex subunit RuvA</fullName>
    </recommendedName>
</protein>
<evidence type="ECO:0000313" key="9">
    <source>
        <dbReference type="Proteomes" id="UP001466331"/>
    </source>
</evidence>